<keyword evidence="5" id="KW-1015">Disulfide bond</keyword>
<dbReference type="PANTHER" id="PTHR11452">
    <property type="entry name" value="ALPHA-GALACTOSIDASE/ALPHA-N-ACETYLGALACTOSAMINIDASE"/>
    <property type="match status" value="1"/>
</dbReference>
<dbReference type="SUPFAM" id="SSF51011">
    <property type="entry name" value="Glycosyl hydrolase domain"/>
    <property type="match status" value="1"/>
</dbReference>
<dbReference type="Gene3D" id="2.60.40.1180">
    <property type="entry name" value="Golgi alpha-mannosidase II"/>
    <property type="match status" value="1"/>
</dbReference>
<dbReference type="InterPro" id="IPR013222">
    <property type="entry name" value="Glyco_hyd_98_carb-bd"/>
</dbReference>
<dbReference type="Proteomes" id="UP000446768">
    <property type="component" value="Unassembled WGS sequence"/>
</dbReference>
<dbReference type="Gene3D" id="2.60.120.1060">
    <property type="entry name" value="NPCBM/NEW2 domain"/>
    <property type="match status" value="1"/>
</dbReference>
<dbReference type="InterPro" id="IPR002241">
    <property type="entry name" value="Glyco_hydro_27"/>
</dbReference>
<comment type="similarity">
    <text evidence="1 5">Belongs to the glycosyl hydrolase 27 family.</text>
</comment>
<dbReference type="RefSeq" id="WP_154374380.1">
    <property type="nucleotide sequence ID" value="NZ_WKJJ01000007.1"/>
</dbReference>
<comment type="caution">
    <text evidence="8">The sequence shown here is derived from an EMBL/GenBank/DDBJ whole genome shotgun (WGS) entry which is preliminary data.</text>
</comment>
<keyword evidence="4 5" id="KW-0326">Glycosidase</keyword>
<dbReference type="EMBL" id="WKJJ01000007">
    <property type="protein sequence ID" value="MRV72638.1"/>
    <property type="molecule type" value="Genomic_DNA"/>
</dbReference>
<dbReference type="InterPro" id="IPR038637">
    <property type="entry name" value="NPCBM_sf"/>
</dbReference>
<keyword evidence="2 6" id="KW-0732">Signal</keyword>
<accession>A0A7X2INC3</accession>
<dbReference type="Pfam" id="PF16499">
    <property type="entry name" value="Melibiase_2"/>
    <property type="match status" value="1"/>
</dbReference>
<feature type="signal peptide" evidence="6">
    <location>
        <begin position="1"/>
        <end position="27"/>
    </location>
</feature>
<evidence type="ECO:0000256" key="1">
    <source>
        <dbReference type="ARBA" id="ARBA00009743"/>
    </source>
</evidence>
<dbReference type="SUPFAM" id="SSF49785">
    <property type="entry name" value="Galactose-binding domain-like"/>
    <property type="match status" value="1"/>
</dbReference>
<keyword evidence="3 5" id="KW-0378">Hydrolase</keyword>
<evidence type="ECO:0000256" key="4">
    <source>
        <dbReference type="ARBA" id="ARBA00023295"/>
    </source>
</evidence>
<dbReference type="CDD" id="cd14792">
    <property type="entry name" value="GH27"/>
    <property type="match status" value="1"/>
</dbReference>
<gene>
    <name evidence="8" type="ORF">GJ700_13065</name>
</gene>
<dbReference type="PANTHER" id="PTHR11452:SF36">
    <property type="entry name" value="ALPHA-GALACTOSIDASE"/>
    <property type="match status" value="1"/>
</dbReference>
<dbReference type="EC" id="3.2.1.22" evidence="5"/>
<dbReference type="GO" id="GO:0005975">
    <property type="term" value="P:carbohydrate metabolic process"/>
    <property type="evidence" value="ECO:0007669"/>
    <property type="project" value="InterPro"/>
</dbReference>
<proteinExistence type="inferred from homology"/>
<sequence length="639" mass="68887">MQQKQTPRRWPRLALIPLCLAAALAQAATDPLAPTARWSAYTAGRATTPPMGWSSWNAFGTDIDEAKILGSAQRIVDSGLAAKGYRYINIDDGWATRREEKDGHLVIRADRFPSSTTGGRSTFRPFTDKVHAMGLKAGIYSDLGRNTCAQAFSGDNTDLPKGSVLEREIGLYGHIDDDIKLFFADWGFDFIKVDGCGLRAYGADSAKVRSGEYRALKPVLDLESVSRSDIPAVQAEFTQINAALARNNPDGDYLLSLCVWGAADVRAWGKNFGNLSRTSDDITPNWARLLSNFDSAAKRELYGHPGSWNDPDMLYIGKGDFDAAHLVEARSHFSLWAMLNSPLMLGADLRSTPAALMDIVGNADIIALNQDPAGNQATLAYDADDLQILVKQLASGQKAVAIFNRGLGPIDADLNAAHLKLRNDAPITLTDLWTRADTTFTNETRIRVAPRETRIFRVQGTRLLAQGVYLSEQPGSVNPAVDGVTSPQADPTVFRSSAAWSGTKGAGERPMYAGWGGARADSTPYGQVLQVAGAPFPAGIGILANSRLEVRNHGYRRITTQVGVDDSARDRQHGVTFMIYGDGKLLATSKALRWGQPAQALSADVAGVKVVELVARSTAVNNELLPVTWGAAALSGKAD</sequence>
<dbReference type="SMART" id="SM00776">
    <property type="entry name" value="NPCBM"/>
    <property type="match status" value="1"/>
</dbReference>
<dbReference type="InterPro" id="IPR013780">
    <property type="entry name" value="Glyco_hydro_b"/>
</dbReference>
<dbReference type="InterPro" id="IPR041233">
    <property type="entry name" value="Melibiase_C"/>
</dbReference>
<evidence type="ECO:0000259" key="7">
    <source>
        <dbReference type="SMART" id="SM00776"/>
    </source>
</evidence>
<dbReference type="SUPFAM" id="SSF51445">
    <property type="entry name" value="(Trans)glycosidases"/>
    <property type="match status" value="1"/>
</dbReference>
<dbReference type="AlphaFoldDB" id="A0A7X2INC3"/>
<evidence type="ECO:0000256" key="5">
    <source>
        <dbReference type="RuleBase" id="RU361168"/>
    </source>
</evidence>
<dbReference type="Gene3D" id="3.20.20.70">
    <property type="entry name" value="Aldolase class I"/>
    <property type="match status" value="1"/>
</dbReference>
<feature type="domain" description="Glycosyl hydrolase family 98 putative carbohydrate-binding module" evidence="7">
    <location>
        <begin position="489"/>
        <end position="636"/>
    </location>
</feature>
<evidence type="ECO:0000313" key="9">
    <source>
        <dbReference type="Proteomes" id="UP000446768"/>
    </source>
</evidence>
<evidence type="ECO:0000313" key="8">
    <source>
        <dbReference type="EMBL" id="MRV72638.1"/>
    </source>
</evidence>
<evidence type="ECO:0000256" key="6">
    <source>
        <dbReference type="SAM" id="SignalP"/>
    </source>
</evidence>
<protein>
    <recommendedName>
        <fullName evidence="5">Alpha-galactosidase</fullName>
        <ecNumber evidence="5">3.2.1.22</ecNumber>
    </recommendedName>
    <alternativeName>
        <fullName evidence="5">Melibiase</fullName>
    </alternativeName>
</protein>
<dbReference type="InterPro" id="IPR008979">
    <property type="entry name" value="Galactose-bd-like_sf"/>
</dbReference>
<dbReference type="PRINTS" id="PR00740">
    <property type="entry name" value="GLHYDRLASE27"/>
</dbReference>
<feature type="chain" id="PRO_5031315055" description="Alpha-galactosidase" evidence="6">
    <location>
        <begin position="28"/>
        <end position="639"/>
    </location>
</feature>
<evidence type="ECO:0000256" key="2">
    <source>
        <dbReference type="ARBA" id="ARBA00022729"/>
    </source>
</evidence>
<keyword evidence="9" id="KW-1185">Reference proteome</keyword>
<dbReference type="GO" id="GO:0004557">
    <property type="term" value="F:alpha-galactosidase activity"/>
    <property type="evidence" value="ECO:0007669"/>
    <property type="project" value="UniProtKB-EC"/>
</dbReference>
<dbReference type="InterPro" id="IPR013785">
    <property type="entry name" value="Aldolase_TIM"/>
</dbReference>
<organism evidence="8 9">
    <name type="scientific">Pseudoduganella rivuli</name>
    <dbReference type="NCBI Taxonomy" id="2666085"/>
    <lineage>
        <taxon>Bacteria</taxon>
        <taxon>Pseudomonadati</taxon>
        <taxon>Pseudomonadota</taxon>
        <taxon>Betaproteobacteria</taxon>
        <taxon>Burkholderiales</taxon>
        <taxon>Oxalobacteraceae</taxon>
        <taxon>Telluria group</taxon>
        <taxon>Pseudoduganella</taxon>
    </lineage>
</organism>
<comment type="catalytic activity">
    <reaction evidence="5">
        <text>Hydrolysis of terminal, non-reducing alpha-D-galactose residues in alpha-D-galactosides, including galactose oligosaccharides, galactomannans and galactolipids.</text>
        <dbReference type="EC" id="3.2.1.22"/>
    </reaction>
</comment>
<dbReference type="InterPro" id="IPR017853">
    <property type="entry name" value="GH"/>
</dbReference>
<name>A0A7X2INC3_9BURK</name>
<dbReference type="Pfam" id="PF17801">
    <property type="entry name" value="Melibiase_C"/>
    <property type="match status" value="1"/>
</dbReference>
<dbReference type="Pfam" id="PF08305">
    <property type="entry name" value="NPCBM"/>
    <property type="match status" value="1"/>
</dbReference>
<evidence type="ECO:0000256" key="3">
    <source>
        <dbReference type="ARBA" id="ARBA00022801"/>
    </source>
</evidence>
<reference evidence="8 9" key="1">
    <citation type="submission" date="2019-11" db="EMBL/GenBank/DDBJ databases">
        <title>Novel species isolated from a subtropical stream in China.</title>
        <authorList>
            <person name="Lu H."/>
        </authorList>
    </citation>
    <scope>NUCLEOTIDE SEQUENCE [LARGE SCALE GENOMIC DNA]</scope>
    <source>
        <strain evidence="8 9">FT92W</strain>
    </source>
</reference>